<reference evidence="1 2" key="1">
    <citation type="journal article" date="2018" name="Microbiome">
        <title>Fine metagenomic profile of the Mediterranean stratified and mixed water columns revealed by assembly and recruitment.</title>
        <authorList>
            <person name="Haro-Moreno J.M."/>
            <person name="Lopez-Perez M."/>
            <person name="De La Torre J.R."/>
            <person name="Picazo A."/>
            <person name="Camacho A."/>
            <person name="Rodriguez-Valera F."/>
        </authorList>
    </citation>
    <scope>NUCLEOTIDE SEQUENCE [LARGE SCALE GENOMIC DNA]</scope>
    <source>
        <strain evidence="1">MED-G84</strain>
    </source>
</reference>
<protein>
    <recommendedName>
        <fullName evidence="3">DUF2490 domain-containing protein</fullName>
    </recommendedName>
</protein>
<proteinExistence type="predicted"/>
<evidence type="ECO:0008006" key="3">
    <source>
        <dbReference type="Google" id="ProtNLM"/>
    </source>
</evidence>
<organism evidence="1 2">
    <name type="scientific">SAR86 cluster bacterium</name>
    <dbReference type="NCBI Taxonomy" id="2030880"/>
    <lineage>
        <taxon>Bacteria</taxon>
        <taxon>Pseudomonadati</taxon>
        <taxon>Pseudomonadota</taxon>
        <taxon>Gammaproteobacteria</taxon>
        <taxon>SAR86 cluster</taxon>
    </lineage>
</organism>
<name>A0A368BJD4_9GAMM</name>
<comment type="caution">
    <text evidence="1">The sequence shown here is derived from an EMBL/GenBank/DDBJ whole genome shotgun (WGS) entry which is preliminary data.</text>
</comment>
<dbReference type="Proteomes" id="UP000253032">
    <property type="component" value="Unassembled WGS sequence"/>
</dbReference>
<dbReference type="AlphaFoldDB" id="A0A368BJD4"/>
<evidence type="ECO:0000313" key="2">
    <source>
        <dbReference type="Proteomes" id="UP000253032"/>
    </source>
</evidence>
<evidence type="ECO:0000313" key="1">
    <source>
        <dbReference type="EMBL" id="RCL37341.1"/>
    </source>
</evidence>
<accession>A0A368BJD4</accession>
<gene>
    <name evidence="1" type="ORF">DBW98_03975</name>
</gene>
<sequence>MGMLKKFFCSLFLISSIEARPISYSGGSTLMSISDNLKDSTYYHYSPTYKYSIGVEQVKDKFFDKKFTYLRLTYLLNRKNTKNSQRNLYFQSALSTDNLNDNFYGMHGDWETRRLFSGFGYKKVINNFRDFAEQYFQLGIAPYQGNYGDFHTWILMKTRKNSLVGDWKTYPVLKFFKGDFLFEIGYDSDVDWDVHLMYRF</sequence>
<dbReference type="EMBL" id="QOPC01000024">
    <property type="protein sequence ID" value="RCL37341.1"/>
    <property type="molecule type" value="Genomic_DNA"/>
</dbReference>